<dbReference type="PANTHER" id="PTHR30570">
    <property type="entry name" value="PERIPLASMIC PHOSPHATE BINDING COMPONENT OF PHOSPHATE ABC TRANSPORTER"/>
    <property type="match status" value="1"/>
</dbReference>
<evidence type="ECO:0000256" key="6">
    <source>
        <dbReference type="ARBA" id="ARBA00022592"/>
    </source>
</evidence>
<comment type="similarity">
    <text evidence="3 10">Belongs to the PstS family.</text>
</comment>
<dbReference type="PANTHER" id="PTHR30570:SF1">
    <property type="entry name" value="PHOSPHATE-BINDING PROTEIN PSTS"/>
    <property type="match status" value="1"/>
</dbReference>
<keyword evidence="10" id="KW-1003">Cell membrane</keyword>
<evidence type="ECO:0000256" key="8">
    <source>
        <dbReference type="ARBA" id="ARBA00023139"/>
    </source>
</evidence>
<keyword evidence="10" id="KW-0472">Membrane</keyword>
<dbReference type="GO" id="GO:0042301">
    <property type="term" value="F:phosphate ion binding"/>
    <property type="evidence" value="ECO:0007669"/>
    <property type="project" value="UniProtKB-UniRule"/>
</dbReference>
<accession>A0A0B5NQQ8</accession>
<comment type="function">
    <text evidence="1">Part of the ABC transporter complex PstSACB involved in phosphate import.</text>
</comment>
<dbReference type="Proteomes" id="UP000501107">
    <property type="component" value="Chromosome"/>
</dbReference>
<dbReference type="KEGG" id="btw:BF38_29"/>
<keyword evidence="9 10" id="KW-0449">Lipoprotein</keyword>
<dbReference type="NCBIfam" id="TIGR02136">
    <property type="entry name" value="ptsS_2"/>
    <property type="match status" value="1"/>
</dbReference>
<evidence type="ECO:0000313" key="14">
    <source>
        <dbReference type="Proteomes" id="UP000031876"/>
    </source>
</evidence>
<protein>
    <recommendedName>
        <fullName evidence="10">Phosphate-binding protein</fullName>
    </recommendedName>
</protein>
<gene>
    <name evidence="13" type="primary">phoX</name>
    <name evidence="12" type="synonym">pstS</name>
    <name evidence="12" type="ORF">BF38_29</name>
    <name evidence="13" type="ORF">FOC89_07915</name>
</gene>
<comment type="subcellular location">
    <subcellularLocation>
        <location evidence="2 10">Cell membrane</location>
        <topology evidence="2 10">Lipid-anchor</topology>
    </subcellularLocation>
</comment>
<feature type="domain" description="PBP" evidence="11">
    <location>
        <begin position="31"/>
        <end position="273"/>
    </location>
</feature>
<evidence type="ECO:0000256" key="1">
    <source>
        <dbReference type="ARBA" id="ARBA00002841"/>
    </source>
</evidence>
<evidence type="ECO:0000256" key="2">
    <source>
        <dbReference type="ARBA" id="ARBA00004193"/>
    </source>
</evidence>
<dbReference type="AlphaFoldDB" id="A0A0B5NQQ8"/>
<dbReference type="EMBL" id="CP053980">
    <property type="protein sequence ID" value="QKH23930.1"/>
    <property type="molecule type" value="Genomic_DNA"/>
</dbReference>
<reference evidence="12 14" key="1">
    <citation type="journal article" date="2015" name="Genome Announc.">
        <title>Complete genome sequences for 35 biothreat assay-relevant bacillus species.</title>
        <authorList>
            <person name="Johnson S.L."/>
            <person name="Daligault H.E."/>
            <person name="Davenport K.W."/>
            <person name="Jaissle J."/>
            <person name="Frey K.G."/>
            <person name="Ladner J.T."/>
            <person name="Broomall S.M."/>
            <person name="Bishop-Lilly K.A."/>
            <person name="Bruce D.C."/>
            <person name="Gibbons H.S."/>
            <person name="Coyne S.R."/>
            <person name="Lo C.C."/>
            <person name="Meincke L."/>
            <person name="Munk A.C."/>
            <person name="Koroleva G.I."/>
            <person name="Rosenzweig C.N."/>
            <person name="Palacios G.F."/>
            <person name="Redden C.L."/>
            <person name="Minogue T.D."/>
            <person name="Chain P.S."/>
        </authorList>
    </citation>
    <scope>NUCLEOTIDE SEQUENCE [LARGE SCALE GENOMIC DNA]</scope>
    <source>
        <strain evidence="12 14">HD1011</strain>
    </source>
</reference>
<dbReference type="RefSeq" id="WP_000871262.1">
    <property type="nucleotide sequence ID" value="NZ_CP009335.1"/>
</dbReference>
<name>A0A0B5NQQ8_BACTU</name>
<evidence type="ECO:0000313" key="15">
    <source>
        <dbReference type="Proteomes" id="UP000501107"/>
    </source>
</evidence>
<evidence type="ECO:0000259" key="11">
    <source>
        <dbReference type="Pfam" id="PF12849"/>
    </source>
</evidence>
<evidence type="ECO:0000256" key="10">
    <source>
        <dbReference type="RuleBase" id="RU367119"/>
    </source>
</evidence>
<sequence>MKWISASIKVFILSTCFFYVGTSTAFAVNEMGEVRVDGSSTVFPIIEAVAEEYTKVHPNVKISISVSGTGGGFNRFSKGEVDINNASRVMKQVEENEMKRNSIQFTPFEVAYDGLTIVVNRQNTWVDNMTVDELRLLWSEDESEKRWSQIHSSWPREQVKFYAPGVDSGTYDYFQNVILQKSRIVKKVSLSEDDQVIMQGVMNDKNAIAFVGYAYYMANRDKVRAIKVNGVLPTKDTIQSGEYKPLSRSLFAYVNHASIRNKMNIANYIEFMIQHVGNLAEEVGYVKLPKEKYNEQLRMLTEIKR</sequence>
<evidence type="ECO:0000256" key="9">
    <source>
        <dbReference type="ARBA" id="ARBA00023288"/>
    </source>
</evidence>
<proteinExistence type="inferred from homology"/>
<evidence type="ECO:0000256" key="7">
    <source>
        <dbReference type="ARBA" id="ARBA00022729"/>
    </source>
</evidence>
<evidence type="ECO:0000256" key="4">
    <source>
        <dbReference type="ARBA" id="ARBA00011529"/>
    </source>
</evidence>
<keyword evidence="5 10" id="KW-0813">Transport</keyword>
<dbReference type="GO" id="GO:0006817">
    <property type="term" value="P:phosphate ion transport"/>
    <property type="evidence" value="ECO:0007669"/>
    <property type="project" value="UniProtKB-UniRule"/>
</dbReference>
<evidence type="ECO:0000256" key="3">
    <source>
        <dbReference type="ARBA" id="ARBA00008725"/>
    </source>
</evidence>
<comment type="function">
    <text evidence="10">Involved in the system for phosphate transport across the cytoplasmic membrane.</text>
</comment>
<dbReference type="Gene3D" id="3.40.190.10">
    <property type="entry name" value="Periplasmic binding protein-like II"/>
    <property type="match status" value="2"/>
</dbReference>
<evidence type="ECO:0000313" key="12">
    <source>
        <dbReference type="EMBL" id="AJG78775.1"/>
    </source>
</evidence>
<dbReference type="InterPro" id="IPR024370">
    <property type="entry name" value="PBP_domain"/>
</dbReference>
<reference evidence="13 15" key="2">
    <citation type="submission" date="2020-05" db="EMBL/GenBank/DDBJ databases">
        <title>FDA dAtabase for Regulatory Grade micrObial Sequences (FDA-ARGOS): Supporting development and validation of Infectious Disease Dx tests.</title>
        <authorList>
            <person name="Nelson B."/>
            <person name="Plummer A."/>
            <person name="Tallon L."/>
            <person name="Sadzewicz L."/>
            <person name="Zhao X."/>
            <person name="Vavikolanu K."/>
            <person name="Mehta A."/>
            <person name="Aluvathingal J."/>
            <person name="Nadendla S."/>
            <person name="Myers T."/>
            <person name="Yan Y."/>
            <person name="Sichtig H."/>
        </authorList>
    </citation>
    <scope>NUCLEOTIDE SEQUENCE [LARGE SCALE GENOMIC DNA]</scope>
    <source>
        <strain evidence="13 15">FDAARGOS_795</strain>
    </source>
</reference>
<keyword evidence="7 10" id="KW-0732">Signal</keyword>
<comment type="subunit">
    <text evidence="4 10">The complex is composed of two ATP-binding proteins (PstB), two transmembrane proteins (PstC and PstA) and a solute-binding protein (PstS).</text>
</comment>
<dbReference type="Proteomes" id="UP000031876">
    <property type="component" value="Chromosome"/>
</dbReference>
<dbReference type="EMBL" id="CP009335">
    <property type="protein sequence ID" value="AJG78775.1"/>
    <property type="molecule type" value="Genomic_DNA"/>
</dbReference>
<dbReference type="InterPro" id="IPR011862">
    <property type="entry name" value="Phos-bd"/>
</dbReference>
<keyword evidence="6 10" id="KW-0592">Phosphate transport</keyword>
<dbReference type="InterPro" id="IPR050811">
    <property type="entry name" value="Phosphate_ABC_transporter"/>
</dbReference>
<evidence type="ECO:0000256" key="5">
    <source>
        <dbReference type="ARBA" id="ARBA00022448"/>
    </source>
</evidence>
<keyword evidence="8 10" id="KW-0564">Palmitate</keyword>
<dbReference type="FunFam" id="3.40.190.10:FF:000156">
    <property type="entry name" value="Phosphate ABC transporter, phosphate-binding protein"/>
    <property type="match status" value="1"/>
</dbReference>
<evidence type="ECO:0000313" key="13">
    <source>
        <dbReference type="EMBL" id="QKH23930.1"/>
    </source>
</evidence>
<feature type="signal peptide" evidence="10">
    <location>
        <begin position="1"/>
        <end position="27"/>
    </location>
</feature>
<feature type="chain" id="PRO_5029086783" description="Phosphate-binding protein" evidence="10">
    <location>
        <begin position="28"/>
        <end position="305"/>
    </location>
</feature>
<dbReference type="CDD" id="cd13654">
    <property type="entry name" value="PBP2_phosphate_like_2"/>
    <property type="match status" value="1"/>
</dbReference>
<dbReference type="GO" id="GO:0005886">
    <property type="term" value="C:plasma membrane"/>
    <property type="evidence" value="ECO:0007669"/>
    <property type="project" value="UniProtKB-SubCell"/>
</dbReference>
<organism evidence="13 15">
    <name type="scientific">Bacillus thuringiensis</name>
    <dbReference type="NCBI Taxonomy" id="1428"/>
    <lineage>
        <taxon>Bacteria</taxon>
        <taxon>Bacillati</taxon>
        <taxon>Bacillota</taxon>
        <taxon>Bacilli</taxon>
        <taxon>Bacillales</taxon>
        <taxon>Bacillaceae</taxon>
        <taxon>Bacillus</taxon>
        <taxon>Bacillus cereus group</taxon>
    </lineage>
</organism>
<dbReference type="Pfam" id="PF12849">
    <property type="entry name" value="PBP_like_2"/>
    <property type="match status" value="1"/>
</dbReference>
<dbReference type="SUPFAM" id="SSF53850">
    <property type="entry name" value="Periplasmic binding protein-like II"/>
    <property type="match status" value="1"/>
</dbReference>